<accession>A0A0U4FAJ1</accession>
<gene>
    <name evidence="1" type="ORF">AOX59_02205</name>
</gene>
<proteinExistence type="predicted"/>
<dbReference type="OrthoDB" id="2968271at2"/>
<name>A0A0U4FAJ1_9BACI</name>
<dbReference type="AlphaFoldDB" id="A0A0U4FAJ1"/>
<reference evidence="1 2" key="1">
    <citation type="submission" date="2016-01" db="EMBL/GenBank/DDBJ databases">
        <title>Complete genome sequence of strain Lentibacillus amyloliquefaciens LAM0015T isolated from saline sediment.</title>
        <authorList>
            <person name="Wang J.-L."/>
            <person name="He M.-X."/>
        </authorList>
    </citation>
    <scope>NUCLEOTIDE SEQUENCE [LARGE SCALE GENOMIC DNA]</scope>
    <source>
        <strain evidence="1 2">LAM0015</strain>
    </source>
</reference>
<dbReference type="Proteomes" id="UP000050331">
    <property type="component" value="Chromosome"/>
</dbReference>
<evidence type="ECO:0000313" key="2">
    <source>
        <dbReference type="Proteomes" id="UP000050331"/>
    </source>
</evidence>
<dbReference type="EMBL" id="CP013862">
    <property type="protein sequence ID" value="ALX47517.1"/>
    <property type="molecule type" value="Genomic_DNA"/>
</dbReference>
<keyword evidence="2" id="KW-1185">Reference proteome</keyword>
<evidence type="ECO:0000313" key="1">
    <source>
        <dbReference type="EMBL" id="ALX47517.1"/>
    </source>
</evidence>
<sequence length="93" mass="10265">MKELIGGKISETAPDLNVEELKNKAGEFLNADGLSDQANELKDQASESVNAEGLTDQVNEAARPIHHVHIVEKGNGKRSLYHLNHFIRCLIFS</sequence>
<protein>
    <submittedName>
        <fullName evidence="1">Uncharacterized protein</fullName>
    </submittedName>
</protein>
<dbReference type="KEGG" id="lao:AOX59_02205"/>
<dbReference type="RefSeq" id="WP_068441222.1">
    <property type="nucleotide sequence ID" value="NZ_CP013862.1"/>
</dbReference>
<organism evidence="1 2">
    <name type="scientific">Lentibacillus amyloliquefaciens</name>
    <dbReference type="NCBI Taxonomy" id="1472767"/>
    <lineage>
        <taxon>Bacteria</taxon>
        <taxon>Bacillati</taxon>
        <taxon>Bacillota</taxon>
        <taxon>Bacilli</taxon>
        <taxon>Bacillales</taxon>
        <taxon>Bacillaceae</taxon>
        <taxon>Lentibacillus</taxon>
    </lineage>
</organism>